<keyword evidence="2" id="KW-1185">Reference proteome</keyword>
<organism evidence="1 2">
    <name type="scientific">Luteimonas aestuarii</name>
    <dbReference type="NCBI Taxonomy" id="453837"/>
    <lineage>
        <taxon>Bacteria</taxon>
        <taxon>Pseudomonadati</taxon>
        <taxon>Pseudomonadota</taxon>
        <taxon>Gammaproteobacteria</taxon>
        <taxon>Lysobacterales</taxon>
        <taxon>Lysobacteraceae</taxon>
        <taxon>Luteimonas</taxon>
    </lineage>
</organism>
<sequence length="163" mass="18152">MKIDADPLPARLIQAHGWAAALLVLAASFPGAALACARIFDRPYGLELSYSEIFHAQIETLRTFDVGEDREGVVAGYRLIESFRGSPPSSGEVVQTRHRDFSTSCDSRILWELAEGDHVVLYVWVSDETPPRRFPGVDSAHLRNDANASLTIDRLRKFKSEQP</sequence>
<reference evidence="1 2" key="1">
    <citation type="submission" date="2019-03" db="EMBL/GenBank/DDBJ databases">
        <title>Luteimonas zhaokaii sp.nov., isolated from the rectal contents of Plateau pika in Yushu, Qinghai Province, China.</title>
        <authorList>
            <person name="Zhang G."/>
        </authorList>
    </citation>
    <scope>NUCLEOTIDE SEQUENCE [LARGE SCALE GENOMIC DNA]</scope>
    <source>
        <strain evidence="1 2">B9</strain>
    </source>
</reference>
<accession>A0A4R5TV81</accession>
<name>A0A4R5TV81_9GAMM</name>
<evidence type="ECO:0000313" key="2">
    <source>
        <dbReference type="Proteomes" id="UP000294796"/>
    </source>
</evidence>
<dbReference type="Proteomes" id="UP000294796">
    <property type="component" value="Unassembled WGS sequence"/>
</dbReference>
<gene>
    <name evidence="1" type="ORF">E2F46_07435</name>
</gene>
<protein>
    <submittedName>
        <fullName evidence="1">Uncharacterized protein</fullName>
    </submittedName>
</protein>
<dbReference type="RefSeq" id="WP_133321449.1">
    <property type="nucleotide sequence ID" value="NZ_SMTF01000004.1"/>
</dbReference>
<evidence type="ECO:0000313" key="1">
    <source>
        <dbReference type="EMBL" id="TDK24997.1"/>
    </source>
</evidence>
<proteinExistence type="predicted"/>
<dbReference type="AlphaFoldDB" id="A0A4R5TV81"/>
<dbReference type="EMBL" id="SMTF01000004">
    <property type="protein sequence ID" value="TDK24997.1"/>
    <property type="molecule type" value="Genomic_DNA"/>
</dbReference>
<comment type="caution">
    <text evidence="1">The sequence shown here is derived from an EMBL/GenBank/DDBJ whole genome shotgun (WGS) entry which is preliminary data.</text>
</comment>